<organism evidence="1 2">
    <name type="scientific">Gordoniibacillus kamchatkensis</name>
    <dbReference type="NCBI Taxonomy" id="1590651"/>
    <lineage>
        <taxon>Bacteria</taxon>
        <taxon>Bacillati</taxon>
        <taxon>Bacillota</taxon>
        <taxon>Bacilli</taxon>
        <taxon>Bacillales</taxon>
        <taxon>Paenibacillaceae</taxon>
        <taxon>Gordoniibacillus</taxon>
    </lineage>
</organism>
<name>A0ABR5AB73_9BACL</name>
<dbReference type="EMBL" id="JXAK01000066">
    <property type="protein sequence ID" value="KIL38310.1"/>
    <property type="molecule type" value="Genomic_DNA"/>
</dbReference>
<proteinExistence type="predicted"/>
<evidence type="ECO:0000313" key="1">
    <source>
        <dbReference type="EMBL" id="KIL38310.1"/>
    </source>
</evidence>
<gene>
    <name evidence="1" type="ORF">SD70_27225</name>
</gene>
<accession>A0ABR5AB73</accession>
<protein>
    <submittedName>
        <fullName evidence="1">Uncharacterized protein</fullName>
    </submittedName>
</protein>
<sequence>MKIGFAALKGRVAQEYEKKGMSADRAKEVGAAVAAKVGREKYGTAGMARKAKLGMLKKKKED</sequence>
<reference evidence="1 2" key="1">
    <citation type="submission" date="2014-12" db="EMBL/GenBank/DDBJ databases">
        <title>Draft genome sequence of Paenibacillus kamchatkensis strain B-2647.</title>
        <authorList>
            <person name="Karlyshev A.V."/>
            <person name="Kudryashova E.B."/>
        </authorList>
    </citation>
    <scope>NUCLEOTIDE SEQUENCE [LARGE SCALE GENOMIC DNA]</scope>
    <source>
        <strain evidence="1 2">VKM B-2647</strain>
    </source>
</reference>
<dbReference type="RefSeq" id="WP_041051476.1">
    <property type="nucleotide sequence ID" value="NZ_JXAK01000066.1"/>
</dbReference>
<dbReference type="Proteomes" id="UP000031967">
    <property type="component" value="Unassembled WGS sequence"/>
</dbReference>
<keyword evidence="2" id="KW-1185">Reference proteome</keyword>
<comment type="caution">
    <text evidence="1">The sequence shown here is derived from an EMBL/GenBank/DDBJ whole genome shotgun (WGS) entry which is preliminary data.</text>
</comment>
<evidence type="ECO:0000313" key="2">
    <source>
        <dbReference type="Proteomes" id="UP000031967"/>
    </source>
</evidence>